<dbReference type="EMBL" id="SDMK01000001">
    <property type="protein sequence ID" value="RXS97885.1"/>
    <property type="molecule type" value="Genomic_DNA"/>
</dbReference>
<dbReference type="OrthoDB" id="97893at2"/>
<keyword evidence="4" id="KW-0732">Signal</keyword>
<feature type="chain" id="PRO_5020259940" evidence="4">
    <location>
        <begin position="28"/>
        <end position="1063"/>
    </location>
</feature>
<keyword evidence="7" id="KW-1185">Reference proteome</keyword>
<keyword evidence="6" id="KW-0675">Receptor</keyword>
<feature type="domain" description="TonB-dependent transporter Oar-like beta-barrel" evidence="5">
    <location>
        <begin position="256"/>
        <end position="1056"/>
    </location>
</feature>
<comment type="subcellular location">
    <subcellularLocation>
        <location evidence="1">Cell outer membrane</location>
    </subcellularLocation>
</comment>
<comment type="caution">
    <text evidence="6">The sequence shown here is derived from an EMBL/GenBank/DDBJ whole genome shotgun (WGS) entry which is preliminary data.</text>
</comment>
<reference evidence="6 7" key="1">
    <citation type="journal article" date="2016" name="Int. J. Syst. Evol. Microbiol.">
        <title>Acidipila dinghuensis sp. nov., an acidobacterium isolated from forest soil.</title>
        <authorList>
            <person name="Jiang Y.W."/>
            <person name="Wang J."/>
            <person name="Chen M.H."/>
            <person name="Lv Y.Y."/>
            <person name="Qiu L.H."/>
        </authorList>
    </citation>
    <scope>NUCLEOTIDE SEQUENCE [LARGE SCALE GENOMIC DNA]</scope>
    <source>
        <strain evidence="6 7">DHOF10</strain>
    </source>
</reference>
<dbReference type="Proteomes" id="UP000290253">
    <property type="component" value="Unassembled WGS sequence"/>
</dbReference>
<dbReference type="Gene3D" id="2.60.40.1120">
    <property type="entry name" value="Carboxypeptidase-like, regulatory domain"/>
    <property type="match status" value="1"/>
</dbReference>
<dbReference type="InterPro" id="IPR057601">
    <property type="entry name" value="Oar-like_b-barrel"/>
</dbReference>
<accession>A0A4Q1SKA0</accession>
<evidence type="ECO:0000313" key="6">
    <source>
        <dbReference type="EMBL" id="RXS97885.1"/>
    </source>
</evidence>
<dbReference type="SUPFAM" id="SSF56935">
    <property type="entry name" value="Porins"/>
    <property type="match status" value="1"/>
</dbReference>
<dbReference type="Pfam" id="PF13620">
    <property type="entry name" value="CarboxypepD_reg"/>
    <property type="match status" value="1"/>
</dbReference>
<evidence type="ECO:0000313" key="7">
    <source>
        <dbReference type="Proteomes" id="UP000290253"/>
    </source>
</evidence>
<sequence>MSARFRLLLSSSVAALVLSIAAAPLGAQVVGGSITGTVHDATGAAIPGAHVEVRNTETGVTREVVTDAAGRYVAPSVPVGPYAITVSRDGFTTSTQNGLRLVIGQSAVLDFALSVGQVQQQVTVAAAPQAVELSTQQTRGLVDERQVKEMPLNGRSYDELMTLNPAIVNYSNQRSGSIGTSNSAVGNMFAVSGHRPQDNIFLLNGIEYTGASEINVTPGGTSGQLLGVDAVREFNVVTDDYGAEYGKRTGAQVSIVTASGTNSLHGSVFEFLRNSAFDARNYFDQTDIPEFQRNQFGGSLGGPIRKNRVFLFGNYEGFRQNLHLSDVTLVPDNEARLGYLPNSSGTETYVGVNAATKPLLALWPVQNGPDLGSGIGEAYSSPLQTIREDFGTSRADWNISDKDLLFGVYTVDDSDANTPTANPYSSDVEALREQVASVQEQHVFSPTLLNTARFGFSRAAYAFTGITPVDLPGWITGRPIGAIVIGGGTALNGASTITGAGTNAGSNLSTARNLYTYDDHVYWTRGRHQIEIGGWLQQIQSNDNMAQDQYGQASFTTLTTFLEGTVATFTSVPSPTELNWRSLEAAGFVQDTIKLRPNLELRAGFRFESTNGWNEAHDRASNYGFTDGVINTDPTIGHSALSKNRATFLPEPRVGLAWDPSGHGNTIVHTGFGIYRALLDNLDYRLDQTAPYNTTNTLKSVALSSLSITPGDTPPSGSKVSPSGVNPDAYTPTVLSWSLSVEQKIAPNTSLTLGYVGSHGYHNMLSEDVNEPIPTICPASPCPSTLANGTVYYPSGAAYANPKLSNTTTWISEGVAAYHGLEVDVNHRFDHGFQLRGVYTWSKNLDDGTAWNTSVGANAPAFVMFPNRPKLDWGPASTDIRNLAVINGTWDLPFGHAGGSAWQRNIVHGWSLSGIATLQSGFPFTAQLGYNPTNNGDSRDPIRPNVNPDFHGKVIQGGPTQYFNPAAFSNPVSGTYGNAGRNSLVGPGFANLDVSARKETQLFENLRAQFRAEFFNVLNHTNFGTPNEVVYTAAGDTPSPTAGVITATASTSRQIQFGLKLLF</sequence>
<dbReference type="GO" id="GO:0009279">
    <property type="term" value="C:cell outer membrane"/>
    <property type="evidence" value="ECO:0007669"/>
    <property type="project" value="UniProtKB-SubCell"/>
</dbReference>
<dbReference type="RefSeq" id="WP_129207664.1">
    <property type="nucleotide sequence ID" value="NZ_BMGU01000001.1"/>
</dbReference>
<dbReference type="Gene3D" id="2.40.170.20">
    <property type="entry name" value="TonB-dependent receptor, beta-barrel domain"/>
    <property type="match status" value="1"/>
</dbReference>
<keyword evidence="3" id="KW-0998">Cell outer membrane</keyword>
<evidence type="ECO:0000256" key="2">
    <source>
        <dbReference type="ARBA" id="ARBA00023136"/>
    </source>
</evidence>
<dbReference type="SUPFAM" id="SSF49464">
    <property type="entry name" value="Carboxypeptidase regulatory domain-like"/>
    <property type="match status" value="1"/>
</dbReference>
<name>A0A4Q1SKA0_9BACT</name>
<evidence type="ECO:0000259" key="5">
    <source>
        <dbReference type="Pfam" id="PF25183"/>
    </source>
</evidence>
<dbReference type="InterPro" id="IPR036942">
    <property type="entry name" value="Beta-barrel_TonB_sf"/>
</dbReference>
<evidence type="ECO:0000256" key="4">
    <source>
        <dbReference type="SAM" id="SignalP"/>
    </source>
</evidence>
<protein>
    <submittedName>
        <fullName evidence="6">TonB-dependent receptor</fullName>
    </submittedName>
</protein>
<keyword evidence="2" id="KW-0472">Membrane</keyword>
<dbReference type="Pfam" id="PF25183">
    <property type="entry name" value="OMP_b-brl_4"/>
    <property type="match status" value="1"/>
</dbReference>
<organism evidence="6 7">
    <name type="scientific">Silvibacterium dinghuense</name>
    <dbReference type="NCBI Taxonomy" id="1560006"/>
    <lineage>
        <taxon>Bacteria</taxon>
        <taxon>Pseudomonadati</taxon>
        <taxon>Acidobacteriota</taxon>
        <taxon>Terriglobia</taxon>
        <taxon>Terriglobales</taxon>
        <taxon>Acidobacteriaceae</taxon>
        <taxon>Silvibacterium</taxon>
    </lineage>
</organism>
<evidence type="ECO:0000256" key="1">
    <source>
        <dbReference type="ARBA" id="ARBA00004442"/>
    </source>
</evidence>
<dbReference type="AlphaFoldDB" id="A0A4Q1SKA0"/>
<proteinExistence type="predicted"/>
<gene>
    <name evidence="6" type="ORF">ESZ00_08520</name>
</gene>
<dbReference type="InterPro" id="IPR008969">
    <property type="entry name" value="CarboxyPept-like_regulatory"/>
</dbReference>
<feature type="signal peptide" evidence="4">
    <location>
        <begin position="1"/>
        <end position="27"/>
    </location>
</feature>
<evidence type="ECO:0000256" key="3">
    <source>
        <dbReference type="ARBA" id="ARBA00023237"/>
    </source>
</evidence>